<dbReference type="Proteomes" id="UP000314294">
    <property type="component" value="Unassembled WGS sequence"/>
</dbReference>
<protein>
    <submittedName>
        <fullName evidence="1">Uncharacterized protein</fullName>
    </submittedName>
</protein>
<dbReference type="EMBL" id="SRLO01000137">
    <property type="protein sequence ID" value="TNN72428.1"/>
    <property type="molecule type" value="Genomic_DNA"/>
</dbReference>
<dbReference type="AlphaFoldDB" id="A0A4Z2I3B3"/>
<proteinExistence type="predicted"/>
<accession>A0A4Z2I3B3</accession>
<organism evidence="1 2">
    <name type="scientific">Liparis tanakae</name>
    <name type="common">Tanaka's snailfish</name>
    <dbReference type="NCBI Taxonomy" id="230148"/>
    <lineage>
        <taxon>Eukaryota</taxon>
        <taxon>Metazoa</taxon>
        <taxon>Chordata</taxon>
        <taxon>Craniata</taxon>
        <taxon>Vertebrata</taxon>
        <taxon>Euteleostomi</taxon>
        <taxon>Actinopterygii</taxon>
        <taxon>Neopterygii</taxon>
        <taxon>Teleostei</taxon>
        <taxon>Neoteleostei</taxon>
        <taxon>Acanthomorphata</taxon>
        <taxon>Eupercaria</taxon>
        <taxon>Perciformes</taxon>
        <taxon>Cottioidei</taxon>
        <taxon>Cottales</taxon>
        <taxon>Liparidae</taxon>
        <taxon>Liparis</taxon>
    </lineage>
</organism>
<reference evidence="1 2" key="1">
    <citation type="submission" date="2019-03" db="EMBL/GenBank/DDBJ databases">
        <title>First draft genome of Liparis tanakae, snailfish: a comprehensive survey of snailfish specific genes.</title>
        <authorList>
            <person name="Kim W."/>
            <person name="Song I."/>
            <person name="Jeong J.-H."/>
            <person name="Kim D."/>
            <person name="Kim S."/>
            <person name="Ryu S."/>
            <person name="Song J.Y."/>
            <person name="Lee S.K."/>
        </authorList>
    </citation>
    <scope>NUCLEOTIDE SEQUENCE [LARGE SCALE GENOMIC DNA]</scope>
    <source>
        <tissue evidence="1">Muscle</tissue>
    </source>
</reference>
<sequence length="76" mass="8457">MWEDFWMMQLVVPEALSFPCAKLVKAMAALISLQYVSSLPFALSFCAAPPPPLPLMVRETITLWAQAVGHNSQMAY</sequence>
<evidence type="ECO:0000313" key="1">
    <source>
        <dbReference type="EMBL" id="TNN72428.1"/>
    </source>
</evidence>
<gene>
    <name evidence="1" type="ORF">EYF80_017354</name>
</gene>
<name>A0A4Z2I3B3_9TELE</name>
<keyword evidence="2" id="KW-1185">Reference proteome</keyword>
<comment type="caution">
    <text evidence="1">The sequence shown here is derived from an EMBL/GenBank/DDBJ whole genome shotgun (WGS) entry which is preliminary data.</text>
</comment>
<evidence type="ECO:0000313" key="2">
    <source>
        <dbReference type="Proteomes" id="UP000314294"/>
    </source>
</evidence>